<name>A0A2T4DG94_9BACT</name>
<keyword evidence="1" id="KW-0812">Transmembrane</keyword>
<evidence type="ECO:0000313" key="2">
    <source>
        <dbReference type="EMBL" id="PTB92865.1"/>
    </source>
</evidence>
<dbReference type="Proteomes" id="UP000240608">
    <property type="component" value="Unassembled WGS sequence"/>
</dbReference>
<comment type="caution">
    <text evidence="2">The sequence shown here is derived from an EMBL/GenBank/DDBJ whole genome shotgun (WGS) entry which is preliminary data.</text>
</comment>
<keyword evidence="1" id="KW-1133">Transmembrane helix</keyword>
<protein>
    <submittedName>
        <fullName evidence="2">Uncharacterized protein</fullName>
    </submittedName>
</protein>
<proteinExistence type="predicted"/>
<feature type="transmembrane region" description="Helical" evidence="1">
    <location>
        <begin position="14"/>
        <end position="35"/>
    </location>
</feature>
<evidence type="ECO:0000313" key="3">
    <source>
        <dbReference type="Proteomes" id="UP000240608"/>
    </source>
</evidence>
<organism evidence="2 3">
    <name type="scientific">Marivirga lumbricoides</name>
    <dbReference type="NCBI Taxonomy" id="1046115"/>
    <lineage>
        <taxon>Bacteria</taxon>
        <taxon>Pseudomonadati</taxon>
        <taxon>Bacteroidota</taxon>
        <taxon>Cytophagia</taxon>
        <taxon>Cytophagales</taxon>
        <taxon>Marivirgaceae</taxon>
        <taxon>Marivirga</taxon>
    </lineage>
</organism>
<evidence type="ECO:0000256" key="1">
    <source>
        <dbReference type="SAM" id="Phobius"/>
    </source>
</evidence>
<dbReference type="EMBL" id="PYVU01000194">
    <property type="protein sequence ID" value="PTB92865.1"/>
    <property type="molecule type" value="Genomic_DNA"/>
</dbReference>
<dbReference type="AlphaFoldDB" id="A0A2T4DG94"/>
<accession>A0A2T4DG94</accession>
<keyword evidence="1" id="KW-0472">Membrane</keyword>
<gene>
    <name evidence="2" type="ORF">C9994_13525</name>
</gene>
<reference evidence="2 3" key="1">
    <citation type="submission" date="2018-03" db="EMBL/GenBank/DDBJ databases">
        <title>Cross-interface Injection: A General Nanoliter Liquid Handling Method Applied to Single Cells Genome Amplification Automated Nanoliter Liquid Handling Applied to Single Cell Multiple Displacement Amplification.</title>
        <authorList>
            <person name="Yun J."/>
            <person name="Xu P."/>
            <person name="Xu J."/>
            <person name="Dai X."/>
            <person name="Wang Y."/>
            <person name="Zheng X."/>
            <person name="Cao C."/>
            <person name="Yi Q."/>
            <person name="Zhu Y."/>
            <person name="Wang L."/>
            <person name="Dong Z."/>
            <person name="Huang Y."/>
            <person name="Huang L."/>
            <person name="Du W."/>
        </authorList>
    </citation>
    <scope>NUCLEOTIDE SEQUENCE [LARGE SCALE GENOMIC DNA]</scope>
    <source>
        <strain evidence="2 3">Z-D1-2</strain>
    </source>
</reference>
<sequence length="71" mass="8275">MSNSRAYEISFLDFFAILILFIGFYFTYLFCLIIIKLIKHYKLTGELAKFDFPDLIGDSIGGWKKLLGKKK</sequence>